<evidence type="ECO:0000313" key="1">
    <source>
        <dbReference type="Proteomes" id="UP000694941"/>
    </source>
</evidence>
<keyword evidence="1" id="KW-1185">Reference proteome</keyword>
<protein>
    <submittedName>
        <fullName evidence="2">Uncharacterized protein LOC106477095 isoform X1</fullName>
    </submittedName>
</protein>
<dbReference type="RefSeq" id="XP_022236491.1">
    <property type="nucleotide sequence ID" value="XM_022380783.1"/>
</dbReference>
<name>A0ABM1RYN6_LIMPO</name>
<reference evidence="2" key="1">
    <citation type="submission" date="2025-08" db="UniProtKB">
        <authorList>
            <consortium name="RefSeq"/>
        </authorList>
    </citation>
    <scope>IDENTIFICATION</scope>
    <source>
        <tissue evidence="2">Muscle</tissue>
    </source>
</reference>
<proteinExistence type="predicted"/>
<evidence type="ECO:0000313" key="2">
    <source>
        <dbReference type="RefSeq" id="XP_022236491.1"/>
    </source>
</evidence>
<accession>A0ABM1RYN6</accession>
<gene>
    <name evidence="2" type="primary">LOC106477095</name>
</gene>
<dbReference type="GeneID" id="106477095"/>
<sequence>MLQNHSWCWWALSVNPGEDNRGCAGWGQTLKFIPRVWFKTNTYEIQWRFNVESSPDVILIVTFNDFSVIQSSVCMLKNTNLHLEATVILPTRKYGFQAMKSTAKYASLWKGQPVSVRWLSQPSEWFLMKKDVDFLAKTQQLNVTELYLYLEATMKLMLDGCFNNARNFLKFVRARITNIKEKQKIKRFKASLPSPQLYFVKSPTVFHHGYLTDDFHKLYIQLNKTVSALLQENNYRVSDCLLN</sequence>
<dbReference type="Proteomes" id="UP000694941">
    <property type="component" value="Unplaced"/>
</dbReference>
<dbReference type="Gene3D" id="3.20.20.80">
    <property type="entry name" value="Glycosidases"/>
    <property type="match status" value="1"/>
</dbReference>
<organism evidence="1 2">
    <name type="scientific">Limulus polyphemus</name>
    <name type="common">Atlantic horseshoe crab</name>
    <dbReference type="NCBI Taxonomy" id="6850"/>
    <lineage>
        <taxon>Eukaryota</taxon>
        <taxon>Metazoa</taxon>
        <taxon>Ecdysozoa</taxon>
        <taxon>Arthropoda</taxon>
        <taxon>Chelicerata</taxon>
        <taxon>Merostomata</taxon>
        <taxon>Xiphosura</taxon>
        <taxon>Limulidae</taxon>
        <taxon>Limulus</taxon>
    </lineage>
</organism>